<organism evidence="1 2">
    <name type="scientific">Arctium lappa</name>
    <name type="common">Greater burdock</name>
    <name type="synonym">Lappa major</name>
    <dbReference type="NCBI Taxonomy" id="4217"/>
    <lineage>
        <taxon>Eukaryota</taxon>
        <taxon>Viridiplantae</taxon>
        <taxon>Streptophyta</taxon>
        <taxon>Embryophyta</taxon>
        <taxon>Tracheophyta</taxon>
        <taxon>Spermatophyta</taxon>
        <taxon>Magnoliopsida</taxon>
        <taxon>eudicotyledons</taxon>
        <taxon>Gunneridae</taxon>
        <taxon>Pentapetalae</taxon>
        <taxon>asterids</taxon>
        <taxon>campanulids</taxon>
        <taxon>Asterales</taxon>
        <taxon>Asteraceae</taxon>
        <taxon>Carduoideae</taxon>
        <taxon>Cardueae</taxon>
        <taxon>Arctiinae</taxon>
        <taxon>Arctium</taxon>
    </lineage>
</organism>
<protein>
    <submittedName>
        <fullName evidence="1">Uncharacterized protein</fullName>
    </submittedName>
</protein>
<dbReference type="Proteomes" id="UP001055879">
    <property type="component" value="Linkage Group LG17"/>
</dbReference>
<gene>
    <name evidence="1" type="ORF">L6452_43355</name>
</gene>
<sequence length="71" mass="7829">MLSESSVAASPSHYLDEILNGKSCVATFRKQGVMICCCHQGDAAEQDAKVQQIKFKQPWNGRKTKQTADTI</sequence>
<keyword evidence="2" id="KW-1185">Reference proteome</keyword>
<comment type="caution">
    <text evidence="1">The sequence shown here is derived from an EMBL/GenBank/DDBJ whole genome shotgun (WGS) entry which is preliminary data.</text>
</comment>
<reference evidence="2" key="1">
    <citation type="journal article" date="2022" name="Mol. Ecol. Resour.">
        <title>The genomes of chicory, endive, great burdock and yacon provide insights into Asteraceae palaeo-polyploidization history and plant inulin production.</title>
        <authorList>
            <person name="Fan W."/>
            <person name="Wang S."/>
            <person name="Wang H."/>
            <person name="Wang A."/>
            <person name="Jiang F."/>
            <person name="Liu H."/>
            <person name="Zhao H."/>
            <person name="Xu D."/>
            <person name="Zhang Y."/>
        </authorList>
    </citation>
    <scope>NUCLEOTIDE SEQUENCE [LARGE SCALE GENOMIC DNA]</scope>
    <source>
        <strain evidence="2">cv. Niubang</strain>
    </source>
</reference>
<name>A0ACB8XK59_ARCLA</name>
<reference evidence="1 2" key="2">
    <citation type="journal article" date="2022" name="Mol. Ecol. Resour.">
        <title>The genomes of chicory, endive, great burdock and yacon provide insights into Asteraceae paleo-polyploidization history and plant inulin production.</title>
        <authorList>
            <person name="Fan W."/>
            <person name="Wang S."/>
            <person name="Wang H."/>
            <person name="Wang A."/>
            <person name="Jiang F."/>
            <person name="Liu H."/>
            <person name="Zhao H."/>
            <person name="Xu D."/>
            <person name="Zhang Y."/>
        </authorList>
    </citation>
    <scope>NUCLEOTIDE SEQUENCE [LARGE SCALE GENOMIC DNA]</scope>
    <source>
        <strain evidence="2">cv. Niubang</strain>
    </source>
</reference>
<dbReference type="EMBL" id="CM042063">
    <property type="protein sequence ID" value="KAI3668278.1"/>
    <property type="molecule type" value="Genomic_DNA"/>
</dbReference>
<evidence type="ECO:0000313" key="2">
    <source>
        <dbReference type="Proteomes" id="UP001055879"/>
    </source>
</evidence>
<accession>A0ACB8XK59</accession>
<evidence type="ECO:0000313" key="1">
    <source>
        <dbReference type="EMBL" id="KAI3668278.1"/>
    </source>
</evidence>
<proteinExistence type="predicted"/>